<dbReference type="EMBL" id="BAAAHK010000003">
    <property type="protein sequence ID" value="GAA0928770.1"/>
    <property type="molecule type" value="Genomic_DNA"/>
</dbReference>
<evidence type="ECO:0000313" key="2">
    <source>
        <dbReference type="EMBL" id="GAA0928770.1"/>
    </source>
</evidence>
<proteinExistence type="predicted"/>
<dbReference type="RefSeq" id="WP_343965354.1">
    <property type="nucleotide sequence ID" value="NZ_BAAAHK010000003.1"/>
</dbReference>
<keyword evidence="3" id="KW-1185">Reference proteome</keyword>
<feature type="region of interest" description="Disordered" evidence="1">
    <location>
        <begin position="1"/>
        <end position="63"/>
    </location>
</feature>
<comment type="caution">
    <text evidence="2">The sequence shown here is derived from an EMBL/GenBank/DDBJ whole genome shotgun (WGS) entry which is preliminary data.</text>
</comment>
<reference evidence="2 3" key="1">
    <citation type="journal article" date="2019" name="Int. J. Syst. Evol. Microbiol.">
        <title>The Global Catalogue of Microorganisms (GCM) 10K type strain sequencing project: providing services to taxonomists for standard genome sequencing and annotation.</title>
        <authorList>
            <consortium name="The Broad Institute Genomics Platform"/>
            <consortium name="The Broad Institute Genome Sequencing Center for Infectious Disease"/>
            <person name="Wu L."/>
            <person name="Ma J."/>
        </authorList>
    </citation>
    <scope>NUCLEOTIDE SEQUENCE [LARGE SCALE GENOMIC DNA]</scope>
    <source>
        <strain evidence="2 3">JCM 10977</strain>
    </source>
</reference>
<name>A0ABN1PJK5_9ACTN</name>
<sequence length="63" mass="6687">MAWGKGKQKAQDPEQGGWQSGRKAKKAAGSGGGLVGDKVVDPRGRVVKDFSGRQRRQGNEHGV</sequence>
<gene>
    <name evidence="2" type="ORF">GCM10009554_10620</name>
</gene>
<dbReference type="Proteomes" id="UP001500542">
    <property type="component" value="Unassembled WGS sequence"/>
</dbReference>
<evidence type="ECO:0000256" key="1">
    <source>
        <dbReference type="SAM" id="MobiDB-lite"/>
    </source>
</evidence>
<feature type="compositionally biased region" description="Basic and acidic residues" evidence="1">
    <location>
        <begin position="38"/>
        <end position="63"/>
    </location>
</feature>
<organism evidence="2 3">
    <name type="scientific">Kribbella koreensis</name>
    <dbReference type="NCBI Taxonomy" id="57909"/>
    <lineage>
        <taxon>Bacteria</taxon>
        <taxon>Bacillati</taxon>
        <taxon>Actinomycetota</taxon>
        <taxon>Actinomycetes</taxon>
        <taxon>Propionibacteriales</taxon>
        <taxon>Kribbellaceae</taxon>
        <taxon>Kribbella</taxon>
    </lineage>
</organism>
<accession>A0ABN1PJK5</accession>
<evidence type="ECO:0000313" key="3">
    <source>
        <dbReference type="Proteomes" id="UP001500542"/>
    </source>
</evidence>
<protein>
    <submittedName>
        <fullName evidence="2">Uncharacterized protein</fullName>
    </submittedName>
</protein>